<dbReference type="AlphaFoldDB" id="A0A916Y1G1"/>
<name>A0A916Y1G1_9MICO</name>
<proteinExistence type="predicted"/>
<gene>
    <name evidence="1" type="ORF">GCM10010915_03770</name>
</gene>
<comment type="caution">
    <text evidence="1">The sequence shown here is derived from an EMBL/GenBank/DDBJ whole genome shotgun (WGS) entry which is preliminary data.</text>
</comment>
<sequence>MTASQEHTLATDVEVAVRAVPGVSTLFRAGTLASNAIDVGARVIGIRDKSAPLIRVEQDSDGLRADIVIGVEEDAGAVETIRRVQAAARAVLAEQHPAPADIRITVVHINETATM</sequence>
<accession>A0A916Y1G1</accession>
<keyword evidence="2" id="KW-1185">Reference proteome</keyword>
<dbReference type="RefSeq" id="WP_188710628.1">
    <property type="nucleotide sequence ID" value="NZ_BMHO01000001.1"/>
</dbReference>
<dbReference type="Proteomes" id="UP000633205">
    <property type="component" value="Unassembled WGS sequence"/>
</dbReference>
<organism evidence="1 2">
    <name type="scientific">Microbacterium faecale</name>
    <dbReference type="NCBI Taxonomy" id="1804630"/>
    <lineage>
        <taxon>Bacteria</taxon>
        <taxon>Bacillati</taxon>
        <taxon>Actinomycetota</taxon>
        <taxon>Actinomycetes</taxon>
        <taxon>Micrococcales</taxon>
        <taxon>Microbacteriaceae</taxon>
        <taxon>Microbacterium</taxon>
    </lineage>
</organism>
<reference evidence="1" key="2">
    <citation type="submission" date="2020-09" db="EMBL/GenBank/DDBJ databases">
        <authorList>
            <person name="Sun Q."/>
            <person name="Zhou Y."/>
        </authorList>
    </citation>
    <scope>NUCLEOTIDE SEQUENCE</scope>
    <source>
        <strain evidence="1">CGMCC 1.15152</strain>
    </source>
</reference>
<evidence type="ECO:0000313" key="1">
    <source>
        <dbReference type="EMBL" id="GGD26948.1"/>
    </source>
</evidence>
<dbReference type="EMBL" id="BMHO01000001">
    <property type="protein sequence ID" value="GGD26948.1"/>
    <property type="molecule type" value="Genomic_DNA"/>
</dbReference>
<reference evidence="1" key="1">
    <citation type="journal article" date="2014" name="Int. J. Syst. Evol. Microbiol.">
        <title>Complete genome sequence of Corynebacterium casei LMG S-19264T (=DSM 44701T), isolated from a smear-ripened cheese.</title>
        <authorList>
            <consortium name="US DOE Joint Genome Institute (JGI-PGF)"/>
            <person name="Walter F."/>
            <person name="Albersmeier A."/>
            <person name="Kalinowski J."/>
            <person name="Ruckert C."/>
        </authorList>
    </citation>
    <scope>NUCLEOTIDE SEQUENCE</scope>
    <source>
        <strain evidence="1">CGMCC 1.15152</strain>
    </source>
</reference>
<protein>
    <submittedName>
        <fullName evidence="1">Uncharacterized protein</fullName>
    </submittedName>
</protein>
<evidence type="ECO:0000313" key="2">
    <source>
        <dbReference type="Proteomes" id="UP000633205"/>
    </source>
</evidence>